<evidence type="ECO:0000313" key="6">
    <source>
        <dbReference type="EMBL" id="QGV80782.1"/>
    </source>
</evidence>
<dbReference type="Pfam" id="PF02784">
    <property type="entry name" value="Orn_Arg_deC_N"/>
    <property type="match status" value="1"/>
</dbReference>
<dbReference type="InterPro" id="IPR029066">
    <property type="entry name" value="PLP-binding_barrel"/>
</dbReference>
<protein>
    <submittedName>
        <fullName evidence="6">Y4yA family PLP-dependent enzyme</fullName>
    </submittedName>
</protein>
<proteinExistence type="predicted"/>
<sequence>MSTAGTGTAGTGTAGTGTAGTADTAADAGGGETLYLEPRLEERPAALLTTGAAFLHTLVDALGSPLNVVLPGQIAENAERFRAVFRRHRLTGRVFFAHKANRSSALVRRLVTTDAALDAASLGEMQHALASGWTGDRIMTTGPKDPEFLWLALRAGAVVNVDGPGELERAAELVRAYGLPRCRVVLRLSGFETSGTTLLSRRSRFGTPARSLKHLLDTADRYRDAVEPIGVGYHLDTTSLDEKAAALEGCLTAMEEMRVRGFSPRAVDVGGGFGVNYLAHADQWSRYTTALTRAVMGERPPLTWDGHGYGLRMENGTVKGALGLYPAHRPLAGAGYLDELLSRPAAGLGGRPLGTLLLESLHELYVEPGRALVDQCGITLGRVLEVRATDTGAHLVRLAMNAGDVGLEDHGVLVDPVLLPRDIGDGGGAGAGHAAVHLMGNLCLESDLITRRTVHLPRLPRPGDLLAFPNTAGYCMDFGATHAQRQPVARRVAVEREGESWHWCLDEQYWPITRPGGQRT</sequence>
<dbReference type="Gene3D" id="2.40.37.10">
    <property type="entry name" value="Lyase, Ornithine Decarboxylase, Chain A, domain 1"/>
    <property type="match status" value="1"/>
</dbReference>
<dbReference type="AlphaFoldDB" id="A0A6I6FKL8"/>
<dbReference type="Proteomes" id="UP000422572">
    <property type="component" value="Chromosome"/>
</dbReference>
<dbReference type="Gene3D" id="3.20.20.10">
    <property type="entry name" value="Alanine racemase"/>
    <property type="match status" value="1"/>
</dbReference>
<dbReference type="GO" id="GO:0009089">
    <property type="term" value="P:lysine biosynthetic process via diaminopimelate"/>
    <property type="evidence" value="ECO:0007669"/>
    <property type="project" value="TreeGrafter"/>
</dbReference>
<dbReference type="InterPro" id="IPR022644">
    <property type="entry name" value="De-COase2_N"/>
</dbReference>
<dbReference type="CDD" id="cd06842">
    <property type="entry name" value="PLPDE_III_Y4yA_like"/>
    <property type="match status" value="1"/>
</dbReference>
<evidence type="ECO:0000256" key="2">
    <source>
        <dbReference type="ARBA" id="ARBA00022898"/>
    </source>
</evidence>
<name>A0A6I6FKL8_9ACTN</name>
<feature type="domain" description="Orn/DAP/Arg decarboxylase 2 N-terminal" evidence="5">
    <location>
        <begin position="73"/>
        <end position="294"/>
    </location>
</feature>
<dbReference type="PRINTS" id="PR01179">
    <property type="entry name" value="ODADCRBXLASE"/>
</dbReference>
<dbReference type="InterPro" id="IPR042152">
    <property type="entry name" value="Y4yA-like"/>
</dbReference>
<organism evidence="6 7">
    <name type="scientific">Streptomyces ficellus</name>
    <dbReference type="NCBI Taxonomy" id="1977088"/>
    <lineage>
        <taxon>Bacteria</taxon>
        <taxon>Bacillati</taxon>
        <taxon>Actinomycetota</taxon>
        <taxon>Actinomycetes</taxon>
        <taxon>Kitasatosporales</taxon>
        <taxon>Streptomycetaceae</taxon>
        <taxon>Streptomyces</taxon>
    </lineage>
</organism>
<comment type="cofactor">
    <cofactor evidence="1 3">
        <name>pyridoxal 5'-phosphate</name>
        <dbReference type="ChEBI" id="CHEBI:597326"/>
    </cofactor>
</comment>
<feature type="active site" description="Proton donor" evidence="3">
    <location>
        <position position="443"/>
    </location>
</feature>
<dbReference type="InterPro" id="IPR009006">
    <property type="entry name" value="Ala_racemase/Decarboxylase_C"/>
</dbReference>
<dbReference type="SUPFAM" id="SSF51419">
    <property type="entry name" value="PLP-binding barrel"/>
    <property type="match status" value="1"/>
</dbReference>
<evidence type="ECO:0000256" key="3">
    <source>
        <dbReference type="PIRSR" id="PIRSR600183-50"/>
    </source>
</evidence>
<gene>
    <name evidence="6" type="ORF">EIZ62_22965</name>
</gene>
<keyword evidence="7" id="KW-1185">Reference proteome</keyword>
<dbReference type="KEGG" id="sfic:EIZ62_22965"/>
<dbReference type="PANTHER" id="PTHR43727">
    <property type="entry name" value="DIAMINOPIMELATE DECARBOXYLASE"/>
    <property type="match status" value="1"/>
</dbReference>
<keyword evidence="2 3" id="KW-0663">Pyridoxal phosphate</keyword>
<dbReference type="RefSeq" id="WP_156694548.1">
    <property type="nucleotide sequence ID" value="NZ_CP034279.1"/>
</dbReference>
<dbReference type="InterPro" id="IPR000183">
    <property type="entry name" value="Orn/DAP/Arg_de-COase"/>
</dbReference>
<dbReference type="SUPFAM" id="SSF50621">
    <property type="entry name" value="Alanine racemase C-terminal domain-like"/>
    <property type="match status" value="1"/>
</dbReference>
<dbReference type="OrthoDB" id="3275594at2"/>
<dbReference type="GO" id="GO:0008836">
    <property type="term" value="F:diaminopimelate decarboxylase activity"/>
    <property type="evidence" value="ECO:0007669"/>
    <property type="project" value="TreeGrafter"/>
</dbReference>
<feature type="modified residue" description="N6-(pyridoxal phosphate)lysine" evidence="3">
    <location>
        <position position="99"/>
    </location>
</feature>
<dbReference type="PANTHER" id="PTHR43727:SF2">
    <property type="entry name" value="GROUP IV DECARBOXYLASE"/>
    <property type="match status" value="1"/>
</dbReference>
<accession>A0A6I6FKL8</accession>
<dbReference type="InterPro" id="IPR022657">
    <property type="entry name" value="De-COase2_CS"/>
</dbReference>
<feature type="compositionally biased region" description="Gly residues" evidence="4">
    <location>
        <begin position="7"/>
        <end position="18"/>
    </location>
</feature>
<dbReference type="PROSITE" id="PS00879">
    <property type="entry name" value="ODR_DC_2_2"/>
    <property type="match status" value="1"/>
</dbReference>
<evidence type="ECO:0000259" key="5">
    <source>
        <dbReference type="Pfam" id="PF02784"/>
    </source>
</evidence>
<evidence type="ECO:0000256" key="1">
    <source>
        <dbReference type="ARBA" id="ARBA00001933"/>
    </source>
</evidence>
<feature type="region of interest" description="Disordered" evidence="4">
    <location>
        <begin position="1"/>
        <end position="28"/>
    </location>
</feature>
<evidence type="ECO:0000313" key="7">
    <source>
        <dbReference type="Proteomes" id="UP000422572"/>
    </source>
</evidence>
<reference evidence="6 7" key="1">
    <citation type="submission" date="2018-12" db="EMBL/GenBank/DDBJ databases">
        <title>Complete genome sequence of Streptomyces ficellus NRRL8067, the producer of ficellomycin, feldamycin and nojirimycin.</title>
        <authorList>
            <person name="Zhang H."/>
            <person name="Yue R."/>
            <person name="Liu Y."/>
            <person name="Li M."/>
            <person name="Mu H."/>
            <person name="Zhang J."/>
        </authorList>
    </citation>
    <scope>NUCLEOTIDE SEQUENCE [LARGE SCALE GENOMIC DNA]</scope>
    <source>
        <strain evidence="6 7">NRRL 8067</strain>
    </source>
</reference>
<dbReference type="EMBL" id="CP034279">
    <property type="protein sequence ID" value="QGV80782.1"/>
    <property type="molecule type" value="Genomic_DNA"/>
</dbReference>
<evidence type="ECO:0000256" key="4">
    <source>
        <dbReference type="SAM" id="MobiDB-lite"/>
    </source>
</evidence>